<dbReference type="InterPro" id="IPR018608">
    <property type="entry name" value="Gti1/Pac2"/>
</dbReference>
<protein>
    <recommendedName>
        <fullName evidence="4">cAMP-independent regulatory protein pac2</fullName>
    </recommendedName>
</protein>
<keyword evidence="3" id="KW-1185">Reference proteome</keyword>
<dbReference type="GO" id="GO:0003677">
    <property type="term" value="F:DNA binding"/>
    <property type="evidence" value="ECO:0007669"/>
    <property type="project" value="TreeGrafter"/>
</dbReference>
<dbReference type="Proteomes" id="UP000027265">
    <property type="component" value="Unassembled WGS sequence"/>
</dbReference>
<evidence type="ECO:0000313" key="3">
    <source>
        <dbReference type="Proteomes" id="UP000027265"/>
    </source>
</evidence>
<evidence type="ECO:0000256" key="1">
    <source>
        <dbReference type="SAM" id="MobiDB-lite"/>
    </source>
</evidence>
<feature type="compositionally biased region" description="Basic and acidic residues" evidence="1">
    <location>
        <begin position="407"/>
        <end position="422"/>
    </location>
</feature>
<sequence length="470" mass="52008">MQKPTLTNIRIRSTHDAHVIFYAAVTGILPLIIRRLDSDERQALRSGCAYAWEERAPQTDVSGLGIERFTEGRKWSASRVRDEFLFYYERWDQPADNRDGRSAPEPPRDWDAMVKQSYSAFINYAPKGIRKMHLTAYFTQRTIDDLCTIDDIPEIRDLQVPEGFIQHNIRTTKNNRGKNAAAAVESTSSTGRHSDTHARQGSSRQYAPYPAPNVAPSQFENQHPSRHENPLPPLQTINYSSGSGVPSSSHYSSPPMSAHSPYSHSHSAPPYSPRHGHSHDRSYSSHQSSQYTLPPPSTMPSPYPAARPAYPSGTGSYSYSNPSSTYGYYTSTSSGPAYTYGSGSSTLSDSPPQSHARSPSISPISASPLAPSEHSQSHSPSSFPSSPSTQPPRSNSSSYGFPSFPSEDGRVRTSPRNSDRVIRPPSQGGMMDVESPRCMLVPLDSLRRDHPYRRDPIDDSALRLLNQKPA</sequence>
<feature type="compositionally biased region" description="Pro residues" evidence="1">
    <location>
        <begin position="293"/>
        <end position="305"/>
    </location>
</feature>
<dbReference type="HOGENOM" id="CLU_028895_2_0_1"/>
<accession>A0A067PZM4</accession>
<gene>
    <name evidence="2" type="ORF">JAAARDRAFT_37220</name>
</gene>
<feature type="region of interest" description="Disordered" evidence="1">
    <location>
        <begin position="172"/>
        <end position="307"/>
    </location>
</feature>
<proteinExistence type="predicted"/>
<feature type="compositionally biased region" description="Polar residues" evidence="1">
    <location>
        <begin position="347"/>
        <end position="357"/>
    </location>
</feature>
<feature type="region of interest" description="Disordered" evidence="1">
    <location>
        <begin position="447"/>
        <end position="470"/>
    </location>
</feature>
<dbReference type="PANTHER" id="PTHR28027">
    <property type="entry name" value="TRANSCRIPTIONAL REGULATOR MIT1"/>
    <property type="match status" value="1"/>
</dbReference>
<evidence type="ECO:0008006" key="4">
    <source>
        <dbReference type="Google" id="ProtNLM"/>
    </source>
</evidence>
<dbReference type="PANTHER" id="PTHR28027:SF2">
    <property type="entry name" value="TRANSCRIPTIONAL REGULATOR MIT1"/>
    <property type="match status" value="1"/>
</dbReference>
<dbReference type="EMBL" id="KL197724">
    <property type="protein sequence ID" value="KDQ55796.1"/>
    <property type="molecule type" value="Genomic_DNA"/>
</dbReference>
<dbReference type="Pfam" id="PF09729">
    <property type="entry name" value="Gti1_Pac2"/>
    <property type="match status" value="1"/>
</dbReference>
<name>A0A067PZM4_9AGAM</name>
<dbReference type="AlphaFoldDB" id="A0A067PZM4"/>
<feature type="compositionally biased region" description="Low complexity" evidence="1">
    <location>
        <begin position="239"/>
        <end position="269"/>
    </location>
</feature>
<feature type="compositionally biased region" description="Low complexity" evidence="1">
    <location>
        <begin position="358"/>
        <end position="398"/>
    </location>
</feature>
<organism evidence="2 3">
    <name type="scientific">Jaapia argillacea MUCL 33604</name>
    <dbReference type="NCBI Taxonomy" id="933084"/>
    <lineage>
        <taxon>Eukaryota</taxon>
        <taxon>Fungi</taxon>
        <taxon>Dikarya</taxon>
        <taxon>Basidiomycota</taxon>
        <taxon>Agaricomycotina</taxon>
        <taxon>Agaricomycetes</taxon>
        <taxon>Agaricomycetidae</taxon>
        <taxon>Jaapiales</taxon>
        <taxon>Jaapiaceae</taxon>
        <taxon>Jaapia</taxon>
    </lineage>
</organism>
<feature type="region of interest" description="Disordered" evidence="1">
    <location>
        <begin position="339"/>
        <end position="435"/>
    </location>
</feature>
<dbReference type="OrthoDB" id="5572844at2759"/>
<evidence type="ECO:0000313" key="2">
    <source>
        <dbReference type="EMBL" id="KDQ55796.1"/>
    </source>
</evidence>
<feature type="compositionally biased region" description="Basic and acidic residues" evidence="1">
    <location>
        <begin position="447"/>
        <end position="461"/>
    </location>
</feature>
<dbReference type="InParanoid" id="A0A067PZM4"/>
<reference evidence="3" key="1">
    <citation type="journal article" date="2014" name="Proc. Natl. Acad. Sci. U.S.A.">
        <title>Extensive sampling of basidiomycete genomes demonstrates inadequacy of the white-rot/brown-rot paradigm for wood decay fungi.</title>
        <authorList>
            <person name="Riley R."/>
            <person name="Salamov A.A."/>
            <person name="Brown D.W."/>
            <person name="Nagy L.G."/>
            <person name="Floudas D."/>
            <person name="Held B.W."/>
            <person name="Levasseur A."/>
            <person name="Lombard V."/>
            <person name="Morin E."/>
            <person name="Otillar R."/>
            <person name="Lindquist E.A."/>
            <person name="Sun H."/>
            <person name="LaButti K.M."/>
            <person name="Schmutz J."/>
            <person name="Jabbour D."/>
            <person name="Luo H."/>
            <person name="Baker S.E."/>
            <person name="Pisabarro A.G."/>
            <person name="Walton J.D."/>
            <person name="Blanchette R.A."/>
            <person name="Henrissat B."/>
            <person name="Martin F."/>
            <person name="Cullen D."/>
            <person name="Hibbett D.S."/>
            <person name="Grigoriev I.V."/>
        </authorList>
    </citation>
    <scope>NUCLEOTIDE SEQUENCE [LARGE SCALE GENOMIC DNA]</scope>
    <source>
        <strain evidence="3">MUCL 33604</strain>
    </source>
</reference>